<evidence type="ECO:0000256" key="1">
    <source>
        <dbReference type="SAM" id="MobiDB-lite"/>
    </source>
</evidence>
<gene>
    <name evidence="2" type="ORF">SAMN04488025_10382</name>
</gene>
<organism evidence="2 3">
    <name type="scientific">Planifilum fulgidum</name>
    <dbReference type="NCBI Taxonomy" id="201973"/>
    <lineage>
        <taxon>Bacteria</taxon>
        <taxon>Bacillati</taxon>
        <taxon>Bacillota</taxon>
        <taxon>Bacilli</taxon>
        <taxon>Bacillales</taxon>
        <taxon>Thermoactinomycetaceae</taxon>
        <taxon>Planifilum</taxon>
    </lineage>
</organism>
<protein>
    <submittedName>
        <fullName evidence="2">Uncharacterized protein</fullName>
    </submittedName>
</protein>
<accession>A0A1I2L1F5</accession>
<dbReference type="AlphaFoldDB" id="A0A1I2L1F5"/>
<evidence type="ECO:0000313" key="3">
    <source>
        <dbReference type="Proteomes" id="UP000198661"/>
    </source>
</evidence>
<dbReference type="Proteomes" id="UP000198661">
    <property type="component" value="Unassembled WGS sequence"/>
</dbReference>
<evidence type="ECO:0000313" key="2">
    <source>
        <dbReference type="EMBL" id="SFF70976.1"/>
    </source>
</evidence>
<keyword evidence="3" id="KW-1185">Reference proteome</keyword>
<proteinExistence type="predicted"/>
<feature type="region of interest" description="Disordered" evidence="1">
    <location>
        <begin position="1"/>
        <end position="44"/>
    </location>
</feature>
<reference evidence="2 3" key="1">
    <citation type="submission" date="2016-10" db="EMBL/GenBank/DDBJ databases">
        <authorList>
            <person name="de Groot N.N."/>
        </authorList>
    </citation>
    <scope>NUCLEOTIDE SEQUENCE [LARGE SCALE GENOMIC DNA]</scope>
    <source>
        <strain evidence="2 3">DSM 44945</strain>
    </source>
</reference>
<name>A0A1I2L1F5_9BACL</name>
<sequence length="61" mass="6614">MKAPPPWAVPSVSGWNAAAPLRDARRTQGPASRHLPFDSEEETNQLEGRLSMAFPPVIMGS</sequence>
<dbReference type="EMBL" id="FOOK01000003">
    <property type="protein sequence ID" value="SFF70976.1"/>
    <property type="molecule type" value="Genomic_DNA"/>
</dbReference>